<dbReference type="SUPFAM" id="SSF81301">
    <property type="entry name" value="Nucleotidyltransferase"/>
    <property type="match status" value="1"/>
</dbReference>
<dbReference type="InterPro" id="IPR007530">
    <property type="entry name" value="Aminoglycoside_adenylylTfrase"/>
</dbReference>
<proteinExistence type="predicted"/>
<keyword evidence="4" id="KW-1185">Reference proteome</keyword>
<reference evidence="1 3" key="1">
    <citation type="submission" date="2007-08" db="EMBL/GenBank/DDBJ databases">
        <title>Draft genome sequence of Clostridium leptum (DSM 753).</title>
        <authorList>
            <person name="Sudarsanam P."/>
            <person name="Ley R."/>
            <person name="Guruge J."/>
            <person name="Turnbaugh P.J."/>
            <person name="Mahowald M."/>
            <person name="Liep D."/>
            <person name="Gordon J."/>
        </authorList>
    </citation>
    <scope>NUCLEOTIDE SEQUENCE [LARGE SCALE GENOMIC DNA]</scope>
    <source>
        <strain evidence="1 3">DSM 753</strain>
    </source>
</reference>
<evidence type="ECO:0000313" key="3">
    <source>
        <dbReference type="Proteomes" id="UP000003490"/>
    </source>
</evidence>
<keyword evidence="1" id="KW-0808">Transferase</keyword>
<dbReference type="EMBL" id="NOXF01000006">
    <property type="protein sequence ID" value="PEQ24327.1"/>
    <property type="molecule type" value="Genomic_DNA"/>
</dbReference>
<dbReference type="OrthoDB" id="9776406at2"/>
<dbReference type="EMBL" id="ABCB02000013">
    <property type="protein sequence ID" value="EDO62735.1"/>
    <property type="molecule type" value="Genomic_DNA"/>
</dbReference>
<reference evidence="1 3" key="2">
    <citation type="submission" date="2007-08" db="EMBL/GenBank/DDBJ databases">
        <authorList>
            <person name="Fulton L."/>
            <person name="Clifton S."/>
            <person name="Fulton B."/>
            <person name="Xu J."/>
            <person name="Minx P."/>
            <person name="Pepin K.H."/>
            <person name="Johnson M."/>
            <person name="Thiruvilangam P."/>
            <person name="Bhonagiri V."/>
            <person name="Nash W.E."/>
            <person name="Wang C."/>
            <person name="Mardis E.R."/>
            <person name="Wilson R.K."/>
        </authorList>
    </citation>
    <scope>NUCLEOTIDE SEQUENCE [LARGE SCALE GENOMIC DNA]</scope>
    <source>
        <strain evidence="1 3">DSM 753</strain>
    </source>
</reference>
<comment type="caution">
    <text evidence="1">The sequence shown here is derived from an EMBL/GenBank/DDBJ whole genome shotgun (WGS) entry which is preliminary data.</text>
</comment>
<sequence>MRSQEEMLAIILKKAKQEEHIRAALLQGSRVSKEAKPDCFQDYDVVFLVDAMEPFLSNPRWIDCFGRRIIMQIPEPPTRTRMTYLMQFADGNRIDLTLVSRDARDTDPRVCGMVLLDKDELFLTPPPKEDPFLVKKPTRREFDGCCNEFLWVSIYVAKGLWRDQVLYAQAHLNDPVRLEMMKMLDWYIGVNTDFSVTTGKCGKYLREYLDEKSWVKLLKTYPDGKRENIWEALFTMGDIFRTAGRAVGRALKYPYPEGEDRRVKEYLHHIHGLPCDAAEIY</sequence>
<accession>A7VPS3</accession>
<reference evidence="2 4" key="3">
    <citation type="submission" date="2017-07" db="EMBL/GenBank/DDBJ databases">
        <title>Prevalence of linear plasmids in Cutibacterium (Propionibacterium) acnes isolates obtained from prostatic tissue.</title>
        <authorList>
            <person name="Davidsson S."/>
            <person name="Carlsson J."/>
            <person name="Molling P."/>
            <person name="Andren O."/>
            <person name="Andersson S.-O."/>
            <person name="Brzuszkiewicz E."/>
            <person name="Poehlein A."/>
            <person name="Al-Zeer M."/>
            <person name="Brinkmann V."/>
            <person name="Scavenius C."/>
            <person name="Nazipi S."/>
            <person name="Soderquist B."/>
            <person name="Bruggemann H."/>
        </authorList>
    </citation>
    <scope>NUCLEOTIDE SEQUENCE [LARGE SCALE GENOMIC DNA]</scope>
    <source>
        <strain evidence="2 4">DSM 753</strain>
    </source>
</reference>
<dbReference type="SUPFAM" id="SSF81631">
    <property type="entry name" value="PAP/OAS1 substrate-binding domain"/>
    <property type="match status" value="1"/>
</dbReference>
<dbReference type="GO" id="GO:0016779">
    <property type="term" value="F:nucleotidyltransferase activity"/>
    <property type="evidence" value="ECO:0007669"/>
    <property type="project" value="UniProtKB-KW"/>
</dbReference>
<protein>
    <submittedName>
        <fullName evidence="2">Aminoglycoside 6-adenylyltransferase</fullName>
    </submittedName>
    <submittedName>
        <fullName evidence="1">Streptomycin adenylyltransferase</fullName>
    </submittedName>
</protein>
<gene>
    <name evidence="2" type="ORF">CH238_09025</name>
    <name evidence="1" type="ORF">CLOLEP_00550</name>
</gene>
<organism evidence="1 3">
    <name type="scientific">[Clostridium] leptum DSM 753</name>
    <dbReference type="NCBI Taxonomy" id="428125"/>
    <lineage>
        <taxon>Bacteria</taxon>
        <taxon>Bacillati</taxon>
        <taxon>Bacillota</taxon>
        <taxon>Clostridia</taxon>
        <taxon>Eubacteriales</taxon>
        <taxon>Oscillospiraceae</taxon>
        <taxon>Oscillospiraceae incertae sedis</taxon>
    </lineage>
</organism>
<dbReference type="AlphaFoldDB" id="A7VPS3"/>
<dbReference type="Gene3D" id="3.30.460.10">
    <property type="entry name" value="Beta Polymerase, domain 2"/>
    <property type="match status" value="1"/>
</dbReference>
<keyword evidence="1" id="KW-0548">Nucleotidyltransferase</keyword>
<name>A7VPS3_9FIRM</name>
<evidence type="ECO:0000313" key="1">
    <source>
        <dbReference type="EMBL" id="EDO62735.1"/>
    </source>
</evidence>
<dbReference type="InterPro" id="IPR043519">
    <property type="entry name" value="NT_sf"/>
</dbReference>
<evidence type="ECO:0000313" key="2">
    <source>
        <dbReference type="EMBL" id="PEQ24327.1"/>
    </source>
</evidence>
<dbReference type="PIRSF" id="PIRSF000812">
    <property type="entry name" value="AAD"/>
    <property type="match status" value="1"/>
</dbReference>
<evidence type="ECO:0000313" key="4">
    <source>
        <dbReference type="Proteomes" id="UP000220611"/>
    </source>
</evidence>
<dbReference type="eggNOG" id="ENOG502Z7S1">
    <property type="taxonomic scope" value="Bacteria"/>
</dbReference>
<dbReference type="HOGENOM" id="CLU_076578_1_0_9"/>
<dbReference type="Gene3D" id="1.20.120.330">
    <property type="entry name" value="Nucleotidyltransferases domain 2"/>
    <property type="match status" value="1"/>
</dbReference>
<dbReference type="Proteomes" id="UP000003490">
    <property type="component" value="Unassembled WGS sequence"/>
</dbReference>
<dbReference type="Proteomes" id="UP000220611">
    <property type="component" value="Unassembled WGS sequence"/>
</dbReference>
<dbReference type="Pfam" id="PF04439">
    <property type="entry name" value="Adenyl_transf"/>
    <property type="match status" value="1"/>
</dbReference>